<organism evidence="2 3">
    <name type="scientific">Formosa agariphila (strain DSM 15362 / KCTC 12365 / LMG 23005 / KMM 3901 / M-2Alg 35-1)</name>
    <dbReference type="NCBI Taxonomy" id="1347342"/>
    <lineage>
        <taxon>Bacteria</taxon>
        <taxon>Pseudomonadati</taxon>
        <taxon>Bacteroidota</taxon>
        <taxon>Flavobacteriia</taxon>
        <taxon>Flavobacteriales</taxon>
        <taxon>Flavobacteriaceae</taxon>
        <taxon>Formosa</taxon>
    </lineage>
</organism>
<proteinExistence type="predicted"/>
<sequence>MLLKQFNKVMFLVFIQVERLINVLVCFVFNLLQDELKLIKILFVL</sequence>
<dbReference type="STRING" id="1347342.BN863_20110"/>
<protein>
    <submittedName>
        <fullName evidence="2">Uncharacterized protein</fullName>
    </submittedName>
</protein>
<keyword evidence="1" id="KW-1133">Transmembrane helix</keyword>
<dbReference type="EMBL" id="HG315671">
    <property type="protein sequence ID" value="CDF79723.1"/>
    <property type="molecule type" value="Genomic_DNA"/>
</dbReference>
<dbReference type="Proteomes" id="UP000016160">
    <property type="component" value="Chromosome"/>
</dbReference>
<keyword evidence="1" id="KW-0472">Membrane</keyword>
<gene>
    <name evidence="2" type="ORF">BN863_20110</name>
</gene>
<dbReference type="HOGENOM" id="CLU_3200127_0_0_10"/>
<name>T2KMN3_FORAG</name>
<reference evidence="2 3" key="1">
    <citation type="journal article" date="2013" name="Appl. Environ. Microbiol.">
        <title>The genome of the alga-associated marine flavobacterium Formosa agariphila KMM 3901T reveals a broad potential for degradation of algal polysaccharides.</title>
        <authorList>
            <person name="Mann A.J."/>
            <person name="Hahnke R.L."/>
            <person name="Huang S."/>
            <person name="Werner J."/>
            <person name="Xing P."/>
            <person name="Barbeyron T."/>
            <person name="Huettel B."/>
            <person name="Stueber K."/>
            <person name="Reinhardt R."/>
            <person name="Harder J."/>
            <person name="Gloeckner F.O."/>
            <person name="Amann R.I."/>
            <person name="Teeling H."/>
        </authorList>
    </citation>
    <scope>NUCLEOTIDE SEQUENCE [LARGE SCALE GENOMIC DNA]</scope>
    <source>
        <strain evidence="3">DSM 15362 / KCTC 12365 / LMG 23005 / KMM 3901</strain>
    </source>
</reference>
<accession>T2KMN3</accession>
<keyword evidence="1" id="KW-0812">Transmembrane</keyword>
<feature type="transmembrane region" description="Helical" evidence="1">
    <location>
        <begin position="12"/>
        <end position="32"/>
    </location>
</feature>
<evidence type="ECO:0000313" key="3">
    <source>
        <dbReference type="Proteomes" id="UP000016160"/>
    </source>
</evidence>
<keyword evidence="3" id="KW-1185">Reference proteome</keyword>
<evidence type="ECO:0000313" key="2">
    <source>
        <dbReference type="EMBL" id="CDF79723.1"/>
    </source>
</evidence>
<dbReference type="AlphaFoldDB" id="T2KMN3"/>
<evidence type="ECO:0000256" key="1">
    <source>
        <dbReference type="SAM" id="Phobius"/>
    </source>
</evidence>